<protein>
    <submittedName>
        <fullName evidence="2">Group-specific protein</fullName>
    </submittedName>
</protein>
<evidence type="ECO:0000313" key="2">
    <source>
        <dbReference type="EMBL" id="OAT74577.1"/>
    </source>
</evidence>
<dbReference type="AlphaFoldDB" id="A0A1B7KX12"/>
<dbReference type="Proteomes" id="UP000078290">
    <property type="component" value="Unassembled WGS sequence"/>
</dbReference>
<evidence type="ECO:0000256" key="1">
    <source>
        <dbReference type="SAM" id="Coils"/>
    </source>
</evidence>
<dbReference type="EMBL" id="LXMA01000001">
    <property type="protein sequence ID" value="OAT74577.1"/>
    <property type="molecule type" value="Genomic_DNA"/>
</dbReference>
<dbReference type="OrthoDB" id="2167122at2"/>
<sequence>MITINVDEKQLEKLFLDELKKRLDQLEHRHTFWDMKELCRQTCMSENFIRETFFYDPRFPKYRVGKKWLFPAKECEEFLIMWLKEQPTV</sequence>
<feature type="coiled-coil region" evidence="1">
    <location>
        <begin position="9"/>
        <end position="36"/>
    </location>
</feature>
<proteinExistence type="predicted"/>
<comment type="caution">
    <text evidence="2">The sequence shown here is derived from an EMBL/GenBank/DDBJ whole genome shotgun (WGS) entry which is preliminary data.</text>
</comment>
<accession>A0A1B7KX12</accession>
<name>A0A1B7KX12_PARTM</name>
<keyword evidence="1" id="KW-0175">Coiled coil</keyword>
<evidence type="ECO:0000313" key="3">
    <source>
        <dbReference type="Proteomes" id="UP000078290"/>
    </source>
</evidence>
<gene>
    <name evidence="2" type="ORF">A7K69_02385</name>
</gene>
<organism evidence="2 3">
    <name type="scientific">Parageobacillus thermoglucosidasius</name>
    <name type="common">Geobacillus thermoglucosidasius</name>
    <dbReference type="NCBI Taxonomy" id="1426"/>
    <lineage>
        <taxon>Bacteria</taxon>
        <taxon>Bacillati</taxon>
        <taxon>Bacillota</taxon>
        <taxon>Bacilli</taxon>
        <taxon>Bacillales</taxon>
        <taxon>Anoxybacillaceae</taxon>
        <taxon>Parageobacillus</taxon>
    </lineage>
</organism>
<dbReference type="RefSeq" id="WP_064549892.1">
    <property type="nucleotide sequence ID" value="NZ_LXMA01000001.1"/>
</dbReference>
<reference evidence="3" key="1">
    <citation type="submission" date="2016-05" db="EMBL/GenBank/DDBJ databases">
        <authorList>
            <person name="Wang W."/>
            <person name="Zhu L."/>
        </authorList>
    </citation>
    <scope>NUCLEOTIDE SEQUENCE [LARGE SCALE GENOMIC DNA]</scope>
    <source>
        <strain evidence="3">W-2</strain>
    </source>
</reference>